<dbReference type="SUPFAM" id="SSF48464">
    <property type="entry name" value="ENTH/VHS domain"/>
    <property type="match status" value="1"/>
</dbReference>
<dbReference type="Gene3D" id="1.25.40.90">
    <property type="match status" value="1"/>
</dbReference>
<dbReference type="InterPro" id="IPR008942">
    <property type="entry name" value="ENTH_VHS"/>
</dbReference>
<evidence type="ECO:0000256" key="4">
    <source>
        <dbReference type="SAM" id="MobiDB-lite"/>
    </source>
</evidence>
<reference evidence="6 7" key="1">
    <citation type="submission" date="2018-07" db="EMBL/GenBank/DDBJ databases">
        <title>The complete nuclear genome of the prasinophyte Chloropicon primus (CCMP1205).</title>
        <authorList>
            <person name="Pombert J.-F."/>
            <person name="Otis C."/>
            <person name="Turmel M."/>
            <person name="Lemieux C."/>
        </authorList>
    </citation>
    <scope>NUCLEOTIDE SEQUENCE [LARGE SCALE GENOMIC DNA]</scope>
    <source>
        <strain evidence="6 7">CCMP1205</strain>
    </source>
</reference>
<sequence length="545" mass="58377">MPILSSLAKNLKQVAYNLSDLEMKVLEATNTDPWGPHGTAMYEIASACINHEAFGQVFTILKKRLAIQGENWRQVYKALLVIEYMIKHCPRFVVEHIKDENNLLRKLKYFQYKSPDGRDQGINVRTRAETLIKLLQDGDALNDERLKAKTATRKLAKGFSRDTQDYYKNSPTGYKSQYGNNNNNNNNGYEQQSSPAPSTASSSAALEAPVKVNISSNLNAGSAQSGKMTLSQTKVNSKISATFANYAGSPAAPAPTPQAAPVPSQGAGEVWADFSTGATSQGGAQAAPAGGKSNIDLLGGLEVPAAAPSQPVAGSGGPGVDNSFDAFGQGSNDPNQGFADFTSAPPAAAAPPPMAEDPFAQNKSAVEAAFNSAPAPAMAFQQQMPSAAPAMTQPAQPAAQNMFPPQQQQGFGGMAMPPPQQHHQPMMQQQPGMMPPQMMMQQQPGMMPPQMMMQQQPGMQPGMMQQPGMMPPQMMMQQQPGMMPQQMMMQAPQGFNGGMMPQQPMMQAQPSFVQQQSTPPPPPQQASATSKESTPSKDLFADLLN</sequence>
<feature type="domain" description="ENTH" evidence="5">
    <location>
        <begin position="13"/>
        <end position="145"/>
    </location>
</feature>
<dbReference type="Pfam" id="PF01417">
    <property type="entry name" value="ENTH"/>
    <property type="match status" value="1"/>
</dbReference>
<keyword evidence="3" id="KW-0968">Cytoplasmic vesicle</keyword>
<organism evidence="6 7">
    <name type="scientific">Chloropicon primus</name>
    <dbReference type="NCBI Taxonomy" id="1764295"/>
    <lineage>
        <taxon>Eukaryota</taxon>
        <taxon>Viridiplantae</taxon>
        <taxon>Chlorophyta</taxon>
        <taxon>Chloropicophyceae</taxon>
        <taxon>Chloropicales</taxon>
        <taxon>Chloropicaceae</taxon>
        <taxon>Chloropicon</taxon>
    </lineage>
</organism>
<evidence type="ECO:0000313" key="7">
    <source>
        <dbReference type="Proteomes" id="UP000316726"/>
    </source>
</evidence>
<feature type="compositionally biased region" description="Polar residues" evidence="4">
    <location>
        <begin position="166"/>
        <end position="179"/>
    </location>
</feature>
<proteinExistence type="inferred from homology"/>
<dbReference type="SMART" id="SM00273">
    <property type="entry name" value="ENTH"/>
    <property type="match status" value="1"/>
</dbReference>
<dbReference type="GO" id="GO:0006897">
    <property type="term" value="P:endocytosis"/>
    <property type="evidence" value="ECO:0007669"/>
    <property type="project" value="TreeGrafter"/>
</dbReference>
<dbReference type="GO" id="GO:0030276">
    <property type="term" value="F:clathrin binding"/>
    <property type="evidence" value="ECO:0007669"/>
    <property type="project" value="TreeGrafter"/>
</dbReference>
<dbReference type="Proteomes" id="UP000316726">
    <property type="component" value="Chromosome 7"/>
</dbReference>
<dbReference type="GO" id="GO:0005543">
    <property type="term" value="F:phospholipid binding"/>
    <property type="evidence" value="ECO:0007669"/>
    <property type="project" value="TreeGrafter"/>
</dbReference>
<evidence type="ECO:0000313" key="6">
    <source>
        <dbReference type="EMBL" id="QDZ22444.1"/>
    </source>
</evidence>
<feature type="region of interest" description="Disordered" evidence="4">
    <location>
        <begin position="162"/>
        <end position="204"/>
    </location>
</feature>
<accession>A0A5B8MR08</accession>
<dbReference type="STRING" id="1764295.A0A5B8MR08"/>
<feature type="region of interest" description="Disordered" evidence="4">
    <location>
        <begin position="498"/>
        <end position="545"/>
    </location>
</feature>
<keyword evidence="7" id="KW-1185">Reference proteome</keyword>
<dbReference type="AlphaFoldDB" id="A0A5B8MR08"/>
<dbReference type="PANTHER" id="PTHR12276">
    <property type="entry name" value="EPSIN/ENT-RELATED"/>
    <property type="match status" value="1"/>
</dbReference>
<evidence type="ECO:0000259" key="5">
    <source>
        <dbReference type="PROSITE" id="PS50942"/>
    </source>
</evidence>
<feature type="compositionally biased region" description="Low complexity" evidence="4">
    <location>
        <begin position="180"/>
        <end position="204"/>
    </location>
</feature>
<dbReference type="PANTHER" id="PTHR12276:SF45">
    <property type="entry name" value="CLATHRIN INTERACTOR 1"/>
    <property type="match status" value="1"/>
</dbReference>
<protein>
    <submittedName>
        <fullName evidence="6">Epsin</fullName>
    </submittedName>
</protein>
<dbReference type="OrthoDB" id="4033880at2759"/>
<feature type="region of interest" description="Disordered" evidence="4">
    <location>
        <begin position="310"/>
        <end position="358"/>
    </location>
</feature>
<dbReference type="CDD" id="cd03571">
    <property type="entry name" value="ENTH"/>
    <property type="match status" value="1"/>
</dbReference>
<dbReference type="GO" id="GO:0030125">
    <property type="term" value="C:clathrin vesicle coat"/>
    <property type="evidence" value="ECO:0007669"/>
    <property type="project" value="TreeGrafter"/>
</dbReference>
<feature type="compositionally biased region" description="Low complexity" evidence="4">
    <location>
        <begin position="498"/>
        <end position="517"/>
    </location>
</feature>
<dbReference type="PROSITE" id="PS50942">
    <property type="entry name" value="ENTH"/>
    <property type="match status" value="1"/>
</dbReference>
<dbReference type="GO" id="GO:0005768">
    <property type="term" value="C:endosome"/>
    <property type="evidence" value="ECO:0007669"/>
    <property type="project" value="TreeGrafter"/>
</dbReference>
<comment type="similarity">
    <text evidence="2">Belongs to the epsin family.</text>
</comment>
<comment type="subcellular location">
    <subcellularLocation>
        <location evidence="1">Cytoplasmic vesicle</location>
        <location evidence="1">Clathrin-coated vesicle</location>
    </subcellularLocation>
</comment>
<dbReference type="EMBL" id="CP031040">
    <property type="protein sequence ID" value="QDZ22444.1"/>
    <property type="molecule type" value="Genomic_DNA"/>
</dbReference>
<evidence type="ECO:0000256" key="2">
    <source>
        <dbReference type="ARBA" id="ARBA00010130"/>
    </source>
</evidence>
<name>A0A5B8MR08_9CHLO</name>
<dbReference type="InterPro" id="IPR013809">
    <property type="entry name" value="ENTH"/>
</dbReference>
<dbReference type="FunFam" id="1.25.40.90:FF:000006">
    <property type="entry name" value="Clathrin interactor 1"/>
    <property type="match status" value="1"/>
</dbReference>
<evidence type="ECO:0000256" key="1">
    <source>
        <dbReference type="ARBA" id="ARBA00004132"/>
    </source>
</evidence>
<evidence type="ECO:0000256" key="3">
    <source>
        <dbReference type="ARBA" id="ARBA00023329"/>
    </source>
</evidence>
<gene>
    <name evidence="6" type="ORF">A3770_07p49620</name>
</gene>
<dbReference type="GO" id="GO:0005886">
    <property type="term" value="C:plasma membrane"/>
    <property type="evidence" value="ECO:0007669"/>
    <property type="project" value="TreeGrafter"/>
</dbReference>